<dbReference type="PANTHER" id="PTHR33337:SF33">
    <property type="entry name" value="CENP-V_GFA DOMAIN-CONTAINING PROTEIN"/>
    <property type="match status" value="1"/>
</dbReference>
<organism evidence="7 8">
    <name type="scientific">Microthyrium microscopicum</name>
    <dbReference type="NCBI Taxonomy" id="703497"/>
    <lineage>
        <taxon>Eukaryota</taxon>
        <taxon>Fungi</taxon>
        <taxon>Dikarya</taxon>
        <taxon>Ascomycota</taxon>
        <taxon>Pezizomycotina</taxon>
        <taxon>Dothideomycetes</taxon>
        <taxon>Dothideomycetes incertae sedis</taxon>
        <taxon>Microthyriales</taxon>
        <taxon>Microthyriaceae</taxon>
        <taxon>Microthyrium</taxon>
    </lineage>
</organism>
<dbReference type="OrthoDB" id="406544at2759"/>
<protein>
    <recommendedName>
        <fullName evidence="6">CENP-V/GFA domain-containing protein</fullName>
    </recommendedName>
</protein>
<dbReference type="InterPro" id="IPR006913">
    <property type="entry name" value="CENP-V/GFA"/>
</dbReference>
<dbReference type="InterPro" id="IPR011057">
    <property type="entry name" value="Mss4-like_sf"/>
</dbReference>
<evidence type="ECO:0000256" key="2">
    <source>
        <dbReference type="ARBA" id="ARBA00022723"/>
    </source>
</evidence>
<keyword evidence="4" id="KW-0456">Lyase</keyword>
<dbReference type="AlphaFoldDB" id="A0A6A6UH01"/>
<name>A0A6A6UH01_9PEZI</name>
<dbReference type="Proteomes" id="UP000799302">
    <property type="component" value="Unassembled WGS sequence"/>
</dbReference>
<evidence type="ECO:0000256" key="4">
    <source>
        <dbReference type="ARBA" id="ARBA00023239"/>
    </source>
</evidence>
<dbReference type="SUPFAM" id="SSF51316">
    <property type="entry name" value="Mss4-like"/>
    <property type="match status" value="1"/>
</dbReference>
<feature type="domain" description="CENP-V/GFA" evidence="6">
    <location>
        <begin position="9"/>
        <end position="142"/>
    </location>
</feature>
<gene>
    <name evidence="7" type="ORF">BT63DRAFT_477522</name>
</gene>
<evidence type="ECO:0000256" key="1">
    <source>
        <dbReference type="ARBA" id="ARBA00005495"/>
    </source>
</evidence>
<sequence>MSSIEAYNTTGGCACGAIRYELTRKPIVVHCCHCTYCQRETGSAFAFNIALECESLTLIPTSGSSTTMEPLQTPTPTWRGQSKEQIMNRCSKCLSVGVLEPNIHIFTSTKQPWVMLPEAAVVYEESYPREEVWSKETMERWENAKSRHKAQTEGVEKER</sequence>
<dbReference type="PROSITE" id="PS51891">
    <property type="entry name" value="CENP_V_GFA"/>
    <property type="match status" value="1"/>
</dbReference>
<dbReference type="Pfam" id="PF04828">
    <property type="entry name" value="GFA"/>
    <property type="match status" value="1"/>
</dbReference>
<comment type="similarity">
    <text evidence="1">Belongs to the Gfa family.</text>
</comment>
<keyword evidence="2" id="KW-0479">Metal-binding</keyword>
<keyword evidence="8" id="KW-1185">Reference proteome</keyword>
<keyword evidence="3" id="KW-0862">Zinc</keyword>
<evidence type="ECO:0000256" key="3">
    <source>
        <dbReference type="ARBA" id="ARBA00022833"/>
    </source>
</evidence>
<dbReference type="Gene3D" id="3.90.1590.10">
    <property type="entry name" value="glutathione-dependent formaldehyde- activating enzyme (gfa)"/>
    <property type="match status" value="1"/>
</dbReference>
<reference evidence="7" key="1">
    <citation type="journal article" date="2020" name="Stud. Mycol.">
        <title>101 Dothideomycetes genomes: a test case for predicting lifestyles and emergence of pathogens.</title>
        <authorList>
            <person name="Haridas S."/>
            <person name="Albert R."/>
            <person name="Binder M."/>
            <person name="Bloem J."/>
            <person name="Labutti K."/>
            <person name="Salamov A."/>
            <person name="Andreopoulos B."/>
            <person name="Baker S."/>
            <person name="Barry K."/>
            <person name="Bills G."/>
            <person name="Bluhm B."/>
            <person name="Cannon C."/>
            <person name="Castanera R."/>
            <person name="Culley D."/>
            <person name="Daum C."/>
            <person name="Ezra D."/>
            <person name="Gonzalez J."/>
            <person name="Henrissat B."/>
            <person name="Kuo A."/>
            <person name="Liang C."/>
            <person name="Lipzen A."/>
            <person name="Lutzoni F."/>
            <person name="Magnuson J."/>
            <person name="Mondo S."/>
            <person name="Nolan M."/>
            <person name="Ohm R."/>
            <person name="Pangilinan J."/>
            <person name="Park H.-J."/>
            <person name="Ramirez L."/>
            <person name="Alfaro M."/>
            <person name="Sun H."/>
            <person name="Tritt A."/>
            <person name="Yoshinaga Y."/>
            <person name="Zwiers L.-H."/>
            <person name="Turgeon B."/>
            <person name="Goodwin S."/>
            <person name="Spatafora J."/>
            <person name="Crous P."/>
            <person name="Grigoriev I."/>
        </authorList>
    </citation>
    <scope>NUCLEOTIDE SEQUENCE</scope>
    <source>
        <strain evidence="7">CBS 115976</strain>
    </source>
</reference>
<evidence type="ECO:0000259" key="6">
    <source>
        <dbReference type="PROSITE" id="PS51891"/>
    </source>
</evidence>
<dbReference type="PANTHER" id="PTHR33337">
    <property type="entry name" value="GFA DOMAIN-CONTAINING PROTEIN"/>
    <property type="match status" value="1"/>
</dbReference>
<feature type="region of interest" description="Disordered" evidence="5">
    <location>
        <begin position="134"/>
        <end position="159"/>
    </location>
</feature>
<dbReference type="GO" id="GO:0046872">
    <property type="term" value="F:metal ion binding"/>
    <property type="evidence" value="ECO:0007669"/>
    <property type="project" value="UniProtKB-KW"/>
</dbReference>
<evidence type="ECO:0000256" key="5">
    <source>
        <dbReference type="SAM" id="MobiDB-lite"/>
    </source>
</evidence>
<proteinExistence type="inferred from homology"/>
<accession>A0A6A6UH01</accession>
<dbReference type="GO" id="GO:0016846">
    <property type="term" value="F:carbon-sulfur lyase activity"/>
    <property type="evidence" value="ECO:0007669"/>
    <property type="project" value="InterPro"/>
</dbReference>
<dbReference type="EMBL" id="MU004233">
    <property type="protein sequence ID" value="KAF2670956.1"/>
    <property type="molecule type" value="Genomic_DNA"/>
</dbReference>
<evidence type="ECO:0000313" key="7">
    <source>
        <dbReference type="EMBL" id="KAF2670956.1"/>
    </source>
</evidence>
<evidence type="ECO:0000313" key="8">
    <source>
        <dbReference type="Proteomes" id="UP000799302"/>
    </source>
</evidence>